<evidence type="ECO:0000256" key="1">
    <source>
        <dbReference type="SAM" id="Coils"/>
    </source>
</evidence>
<dbReference type="EMBL" id="BCMS01000003">
    <property type="protein sequence ID" value="GAQ23567.1"/>
    <property type="molecule type" value="Genomic_DNA"/>
</dbReference>
<keyword evidence="3" id="KW-1185">Reference proteome</keyword>
<sequence>MARAVPYAADAHGDLVDPGHVTGRGAYFCLQCHDPVSYRRAHERRGHHVAAHFAHQPGSPCAGESVLHIAAKMRLQEALTLRARPFVLRRACQRHACDATHDEVWELPPYDEVRAEQRLGSFVLDVATIRDGAVSVGFEVFVSHRVDTVKAATLDVPWLELQADATAQDPYVLQPVVDSTFTAHEEDDLRRSLRATRAEVPDRLERWLASLPIVEGRSYVRVPPTRLQSKVFESRREGISFRPGWWCPQCAADRDTYRKAALKAEQERAALARERAEALAQAAEVHEREQQAYQAMQAARLAEQRPVFGAWLLKPFNTYALPIMTRNAPVLRTACQYLQRHCPDVAGRLHRWKGQTLIARRCWKCQRAILCLDSRLVVRDAEAFSPVAECDRGRDGRRGPLVNRCLACGERQSTSTLREGRFVVLRDDVLLSWIDAFGSLPRAATPPDRQT</sequence>
<keyword evidence="1" id="KW-0175">Coiled coil</keyword>
<feature type="coiled-coil region" evidence="1">
    <location>
        <begin position="254"/>
        <end position="289"/>
    </location>
</feature>
<name>A0A117DPJ6_9DEIO</name>
<organism evidence="2 3">
    <name type="scientific">Deinococcus grandis</name>
    <dbReference type="NCBI Taxonomy" id="57498"/>
    <lineage>
        <taxon>Bacteria</taxon>
        <taxon>Thermotogati</taxon>
        <taxon>Deinococcota</taxon>
        <taxon>Deinococci</taxon>
        <taxon>Deinococcales</taxon>
        <taxon>Deinococcaceae</taxon>
        <taxon>Deinococcus</taxon>
    </lineage>
</organism>
<evidence type="ECO:0000313" key="3">
    <source>
        <dbReference type="Proteomes" id="UP000056209"/>
    </source>
</evidence>
<dbReference type="Proteomes" id="UP000056209">
    <property type="component" value="Unassembled WGS sequence"/>
</dbReference>
<dbReference type="RefSeq" id="WP_058979548.1">
    <property type="nucleotide sequence ID" value="NZ_BCMS01000003.1"/>
</dbReference>
<proteinExistence type="predicted"/>
<protein>
    <submittedName>
        <fullName evidence="2">Uncharacterized protein</fullName>
    </submittedName>
</protein>
<reference evidence="3" key="1">
    <citation type="submission" date="2015-11" db="EMBL/GenBank/DDBJ databases">
        <title>Draft Genome Sequence of the Radioresistant Bacterium Deinococcus grandis, Isolated from Freshwater Fish in Japan.</title>
        <authorList>
            <person name="Satoh K."/>
            <person name="Onodera T."/>
            <person name="Omoso K."/>
            <person name="Takeda-Yano K."/>
            <person name="Katayama T."/>
            <person name="Oono Y."/>
            <person name="Narumi I."/>
        </authorList>
    </citation>
    <scope>NUCLEOTIDE SEQUENCE [LARGE SCALE GENOMIC DNA]</scope>
    <source>
        <strain evidence="3">ATCC 43672</strain>
    </source>
</reference>
<comment type="caution">
    <text evidence="2">The sequence shown here is derived from an EMBL/GenBank/DDBJ whole genome shotgun (WGS) entry which is preliminary data.</text>
</comment>
<evidence type="ECO:0000313" key="2">
    <source>
        <dbReference type="EMBL" id="GAQ23567.1"/>
    </source>
</evidence>
<dbReference type="AlphaFoldDB" id="A0A117DPJ6"/>
<accession>A0A117DPJ6</accession>
<gene>
    <name evidence="2" type="ORF">DEIGR_310086</name>
</gene>